<dbReference type="PANTHER" id="PTHR14428">
    <property type="entry name" value="NUCLEOLAR COMPLEX PROTEIN 3"/>
    <property type="match status" value="1"/>
</dbReference>
<feature type="compositionally biased region" description="Low complexity" evidence="7">
    <location>
        <begin position="30"/>
        <end position="40"/>
    </location>
</feature>
<dbReference type="GO" id="GO:0006270">
    <property type="term" value="P:DNA replication initiation"/>
    <property type="evidence" value="ECO:0007669"/>
    <property type="project" value="TreeGrafter"/>
</dbReference>
<evidence type="ECO:0000256" key="6">
    <source>
        <dbReference type="ARBA" id="ARBA00032937"/>
    </source>
</evidence>
<name>A0AAV7XWT9_9NEOP</name>
<dbReference type="InterPro" id="IPR016903">
    <property type="entry name" value="Nucleolar_cplx-assoc_3"/>
</dbReference>
<evidence type="ECO:0000256" key="5">
    <source>
        <dbReference type="ARBA" id="ARBA00032701"/>
    </source>
</evidence>
<dbReference type="Proteomes" id="UP001075354">
    <property type="component" value="Chromosome 2"/>
</dbReference>
<reference evidence="10" key="1">
    <citation type="submission" date="2022-12" db="EMBL/GenBank/DDBJ databases">
        <title>Chromosome-level genome assembly of the bean flower thrips Megalurothrips usitatus.</title>
        <authorList>
            <person name="Ma L."/>
            <person name="Liu Q."/>
            <person name="Li H."/>
            <person name="Cai W."/>
        </authorList>
    </citation>
    <scope>NUCLEOTIDE SEQUENCE</scope>
    <source>
        <strain evidence="10">Cailab_2022a</strain>
    </source>
</reference>
<feature type="compositionally biased region" description="Acidic residues" evidence="7">
    <location>
        <begin position="177"/>
        <end position="196"/>
    </location>
</feature>
<dbReference type="InterPro" id="IPR005612">
    <property type="entry name" value="CCAAT-binding_factor"/>
</dbReference>
<protein>
    <recommendedName>
        <fullName evidence="6">NOC3-like protein</fullName>
    </recommendedName>
    <alternativeName>
        <fullName evidence="5">Nucleolar complex-associated protein 3-like protein</fullName>
    </alternativeName>
</protein>
<comment type="similarity">
    <text evidence="2">Belongs to the CBF/MAK21 family.</text>
</comment>
<evidence type="ECO:0000259" key="8">
    <source>
        <dbReference type="Pfam" id="PF03914"/>
    </source>
</evidence>
<evidence type="ECO:0000313" key="10">
    <source>
        <dbReference type="EMBL" id="KAJ1531012.1"/>
    </source>
</evidence>
<feature type="domain" description="Nucleolar complex-associated protein 3 N-terminal" evidence="9">
    <location>
        <begin position="223"/>
        <end position="315"/>
    </location>
</feature>
<dbReference type="Pfam" id="PF03914">
    <property type="entry name" value="CBF"/>
    <property type="match status" value="1"/>
</dbReference>
<comment type="caution">
    <text evidence="10">The sequence shown here is derived from an EMBL/GenBank/DDBJ whole genome shotgun (WGS) entry which is preliminary data.</text>
</comment>
<dbReference type="PANTHER" id="PTHR14428:SF5">
    <property type="entry name" value="NUCLEOLAR COMPLEX PROTEIN 3 HOMOLOG"/>
    <property type="match status" value="1"/>
</dbReference>
<dbReference type="InterPro" id="IPR016024">
    <property type="entry name" value="ARM-type_fold"/>
</dbReference>
<feature type="region of interest" description="Disordered" evidence="7">
    <location>
        <begin position="1"/>
        <end position="77"/>
    </location>
</feature>
<evidence type="ECO:0000259" key="9">
    <source>
        <dbReference type="Pfam" id="PF07540"/>
    </source>
</evidence>
<evidence type="ECO:0000256" key="4">
    <source>
        <dbReference type="ARBA" id="ARBA00023242"/>
    </source>
</evidence>
<evidence type="ECO:0000256" key="2">
    <source>
        <dbReference type="ARBA" id="ARBA00007797"/>
    </source>
</evidence>
<evidence type="ECO:0000313" key="11">
    <source>
        <dbReference type="Proteomes" id="UP001075354"/>
    </source>
</evidence>
<dbReference type="AlphaFoldDB" id="A0AAV7XWT9"/>
<feature type="region of interest" description="Disordered" evidence="7">
    <location>
        <begin position="461"/>
        <end position="489"/>
    </location>
</feature>
<feature type="region of interest" description="Disordered" evidence="7">
    <location>
        <begin position="98"/>
        <end position="124"/>
    </location>
</feature>
<keyword evidence="11" id="KW-1185">Reference proteome</keyword>
<feature type="compositionally biased region" description="Acidic residues" evidence="7">
    <location>
        <begin position="101"/>
        <end position="124"/>
    </location>
</feature>
<dbReference type="InterPro" id="IPR011501">
    <property type="entry name" value="Noc3_N"/>
</dbReference>
<evidence type="ECO:0000256" key="3">
    <source>
        <dbReference type="ARBA" id="ARBA00023054"/>
    </source>
</evidence>
<dbReference type="SUPFAM" id="SSF48371">
    <property type="entry name" value="ARM repeat"/>
    <property type="match status" value="1"/>
</dbReference>
<dbReference type="EMBL" id="JAPTSV010000002">
    <property type="protein sequence ID" value="KAJ1531012.1"/>
    <property type="molecule type" value="Genomic_DNA"/>
</dbReference>
<comment type="subcellular location">
    <subcellularLocation>
        <location evidence="1">Nucleus</location>
        <location evidence="1">Nucleolus</location>
    </subcellularLocation>
</comment>
<accession>A0AAV7XWT9</accession>
<dbReference type="GO" id="GO:0003682">
    <property type="term" value="F:chromatin binding"/>
    <property type="evidence" value="ECO:0007669"/>
    <property type="project" value="TreeGrafter"/>
</dbReference>
<gene>
    <name evidence="10" type="ORF">ONE63_005844</name>
</gene>
<dbReference type="Pfam" id="PF07540">
    <property type="entry name" value="NOC3p"/>
    <property type="match status" value="1"/>
</dbReference>
<keyword evidence="3" id="KW-0175">Coiled coil</keyword>
<dbReference type="GO" id="GO:0005730">
    <property type="term" value="C:nucleolus"/>
    <property type="evidence" value="ECO:0007669"/>
    <property type="project" value="UniProtKB-SubCell"/>
</dbReference>
<evidence type="ECO:0000256" key="1">
    <source>
        <dbReference type="ARBA" id="ARBA00004604"/>
    </source>
</evidence>
<proteinExistence type="inferred from homology"/>
<feature type="domain" description="CCAAT-binding factor" evidence="8">
    <location>
        <begin position="563"/>
        <end position="714"/>
    </location>
</feature>
<organism evidence="10 11">
    <name type="scientific">Megalurothrips usitatus</name>
    <name type="common">bean blossom thrips</name>
    <dbReference type="NCBI Taxonomy" id="439358"/>
    <lineage>
        <taxon>Eukaryota</taxon>
        <taxon>Metazoa</taxon>
        <taxon>Ecdysozoa</taxon>
        <taxon>Arthropoda</taxon>
        <taxon>Hexapoda</taxon>
        <taxon>Insecta</taxon>
        <taxon>Pterygota</taxon>
        <taxon>Neoptera</taxon>
        <taxon>Paraneoptera</taxon>
        <taxon>Thysanoptera</taxon>
        <taxon>Terebrantia</taxon>
        <taxon>Thripoidea</taxon>
        <taxon>Thripidae</taxon>
        <taxon>Megalurothrips</taxon>
    </lineage>
</organism>
<feature type="region of interest" description="Disordered" evidence="7">
    <location>
        <begin position="174"/>
        <end position="205"/>
    </location>
</feature>
<keyword evidence="4" id="KW-0539">Nucleus</keyword>
<sequence>MSSVKLSNKNKQGKSRQGKANGRQSKKTAAKAQAKGQANQLYNFKIPLVRNKIQSEGGEEVDKEDNEDKDDAVEKDQLEILRQSMSKRSYKLLEKIRAPIAEDDGAEDDGAEDDSAEDDDEDDDVESAYYADNNTEGKHKKLMLPIKTSKGLVVREIEVDECVEFIHLTQASIPDVAEPDAEAEVEEEQSDSENDPESSKASEDNAISTAELLACREEILKQRKLRIGILCSGLLENPEGRLGNFRHLLKMMDEDIPEVKLTVRKLVTVSLLEVFKDVLPTYLIHVIDDKSVKMKKETLEIKRYEGGLLDAYKTYLTKLEDSTKCLIAKRKKTNAKIQGAVQLGELAAKCMADLFVNNPYFNFSVNLAQCLVKFLDNSFESVRNIAKEAIQRVFKEDKRGSMTLQIVRRINALVKNREQIANTEVLEVLLALRIKDINLDKEKEDFIEQEKAKAKKMRLLANTSRRDKKREKKMKELERDLQATNAEEDRERKHKDLTEVVKVVFMIYFRILKKEPNSRLLSVALEGLAKFSSCINLDYYHDLVNALDELMSYGDLKYRDQLHIVQTVFTILSGQGEMLTIDPRRFYTYLYRNMLNIHAGVTHPDMMILVRAIDYMMIKRRKKITQERAYAFTKRLSTLALQLLHNGSLSCLSLIKTVLQLNKSIDLLLDVDKSFGQGIYDPLLQEPEYCNAGNSTLWELSLLQRHYHPLVQQYSNFVSAGAPETGTSSLPVEFAKLSAEEFFTDYDGSKMAFKPAIPPPKKVEPKQRPSKYYIANTSLDQQIKTVLDSIPSTGNFFKALKRSV</sequence>
<evidence type="ECO:0000256" key="7">
    <source>
        <dbReference type="SAM" id="MobiDB-lite"/>
    </source>
</evidence>
<feature type="compositionally biased region" description="Basic and acidic residues" evidence="7">
    <location>
        <begin position="473"/>
        <end position="489"/>
    </location>
</feature>
<feature type="compositionally biased region" description="Acidic residues" evidence="7">
    <location>
        <begin position="57"/>
        <end position="71"/>
    </location>
</feature>
<feature type="compositionally biased region" description="Polar residues" evidence="7">
    <location>
        <begin position="1"/>
        <end position="10"/>
    </location>
</feature>